<sequence>MPIKLLKHKSYHVYNQANIERVRRDEEEARARAEKEDEQLREKDRAFRLELLRRKQLGEDTSEFEELYRLQTNEEERDRDDDAADSAATKAPTQATSDIKGTKKRKIRNLDDEISEAQRMLSGSEAATASMNLTSKDGHINLFESLEKKSQTTEAGREQPKLRNMRLDHSNSELVPWYATLDPQAYLQSSLSEHDRRRAERVREKSKHLHDPLVSVQGFLKQKALVDSQRKEREAEEPWRKIDRHSADYYIRGPPERGRHEHRRRRRHDRSRSRSRSRSEGEDDFGKGQRQRAPARTGEGKTGGQMSTELQRLAEQQEQRERRERARAEEMLRRAR</sequence>
<feature type="compositionally biased region" description="Basic residues" evidence="1">
    <location>
        <begin position="260"/>
        <end position="276"/>
    </location>
</feature>
<feature type="region of interest" description="Disordered" evidence="1">
    <location>
        <begin position="190"/>
        <end position="215"/>
    </location>
</feature>
<evidence type="ECO:0000256" key="1">
    <source>
        <dbReference type="SAM" id="MobiDB-lite"/>
    </source>
</evidence>
<evidence type="ECO:0000313" key="3">
    <source>
        <dbReference type="Proteomes" id="UP001498771"/>
    </source>
</evidence>
<evidence type="ECO:0008006" key="4">
    <source>
        <dbReference type="Google" id="ProtNLM"/>
    </source>
</evidence>
<feature type="compositionally biased region" description="Basic and acidic residues" evidence="1">
    <location>
        <begin position="192"/>
        <end position="203"/>
    </location>
</feature>
<comment type="caution">
    <text evidence="2">The sequence shown here is derived from an EMBL/GenBank/DDBJ whole genome shotgun (WGS) entry which is preliminary data.</text>
</comment>
<feature type="compositionally biased region" description="Basic and acidic residues" evidence="1">
    <location>
        <begin position="66"/>
        <end position="76"/>
    </location>
</feature>
<dbReference type="GeneID" id="90037296"/>
<dbReference type="PANTHER" id="PTHR22093">
    <property type="entry name" value="LEUKOCYTE RECEPTOR CLUSTER LRC MEMBER 1"/>
    <property type="match status" value="1"/>
</dbReference>
<gene>
    <name evidence="2" type="ORF">BZA70DRAFT_273139</name>
</gene>
<dbReference type="InterPro" id="IPR039875">
    <property type="entry name" value="LENG1-like"/>
</dbReference>
<dbReference type="PANTHER" id="PTHR22093:SF0">
    <property type="entry name" value="LEUKOCYTE RECEPTOR CLUSTER MEMBER 1"/>
    <property type="match status" value="1"/>
</dbReference>
<proteinExistence type="predicted"/>
<accession>A0ABR1FFU3</accession>
<feature type="compositionally biased region" description="Basic and acidic residues" evidence="1">
    <location>
        <begin position="315"/>
        <end position="336"/>
    </location>
</feature>
<feature type="region of interest" description="Disordered" evidence="1">
    <location>
        <begin position="62"/>
        <end position="107"/>
    </location>
</feature>
<feature type="compositionally biased region" description="Basic and acidic residues" evidence="1">
    <location>
        <begin position="277"/>
        <end position="287"/>
    </location>
</feature>
<dbReference type="RefSeq" id="XP_064771236.1">
    <property type="nucleotide sequence ID" value="XM_064911784.1"/>
</dbReference>
<reference evidence="2 3" key="1">
    <citation type="submission" date="2024-03" db="EMBL/GenBank/DDBJ databases">
        <title>Genome-scale model development and genomic sequencing of the oleaginous clade Lipomyces.</title>
        <authorList>
            <consortium name="Lawrence Berkeley National Laboratory"/>
            <person name="Czajka J.J."/>
            <person name="Han Y."/>
            <person name="Kim J."/>
            <person name="Mondo S.J."/>
            <person name="Hofstad B.A."/>
            <person name="Robles A."/>
            <person name="Haridas S."/>
            <person name="Riley R."/>
            <person name="LaButti K."/>
            <person name="Pangilinan J."/>
            <person name="Andreopoulos W."/>
            <person name="Lipzen A."/>
            <person name="Yan J."/>
            <person name="Wang M."/>
            <person name="Ng V."/>
            <person name="Grigoriev I.V."/>
            <person name="Spatafora J.W."/>
            <person name="Magnuson J.K."/>
            <person name="Baker S.E."/>
            <person name="Pomraning K.R."/>
        </authorList>
    </citation>
    <scope>NUCLEOTIDE SEQUENCE [LARGE SCALE GENOMIC DNA]</scope>
    <source>
        <strain evidence="2 3">Phaff 52-87</strain>
    </source>
</reference>
<evidence type="ECO:0000313" key="2">
    <source>
        <dbReference type="EMBL" id="KAK7208203.1"/>
    </source>
</evidence>
<keyword evidence="3" id="KW-1185">Reference proteome</keyword>
<organism evidence="2 3">
    <name type="scientific">Myxozyma melibiosi</name>
    <dbReference type="NCBI Taxonomy" id="54550"/>
    <lineage>
        <taxon>Eukaryota</taxon>
        <taxon>Fungi</taxon>
        <taxon>Dikarya</taxon>
        <taxon>Ascomycota</taxon>
        <taxon>Saccharomycotina</taxon>
        <taxon>Lipomycetes</taxon>
        <taxon>Lipomycetales</taxon>
        <taxon>Lipomycetaceae</taxon>
        <taxon>Myxozyma</taxon>
    </lineage>
</organism>
<dbReference type="Proteomes" id="UP001498771">
    <property type="component" value="Unassembled WGS sequence"/>
</dbReference>
<protein>
    <recommendedName>
        <fullName evidence="4">CBF1-interacting co-repressor CIR N-terminal domain-containing protein</fullName>
    </recommendedName>
</protein>
<name>A0ABR1FFU3_9ASCO</name>
<dbReference type="EMBL" id="JBBJBU010000001">
    <property type="protein sequence ID" value="KAK7208203.1"/>
    <property type="molecule type" value="Genomic_DNA"/>
</dbReference>
<feature type="region of interest" description="Disordered" evidence="1">
    <location>
        <begin position="23"/>
        <end position="44"/>
    </location>
</feature>
<feature type="region of interest" description="Disordered" evidence="1">
    <location>
        <begin position="245"/>
        <end position="336"/>
    </location>
</feature>